<keyword evidence="1" id="KW-0812">Transmembrane</keyword>
<gene>
    <name evidence="3" type="ORF">Ga0123461_1744</name>
</gene>
<dbReference type="KEGG" id="maes:Ga0123461_1744"/>
<evidence type="ECO:0000313" key="4">
    <source>
        <dbReference type="Proteomes" id="UP000231701"/>
    </source>
</evidence>
<keyword evidence="1" id="KW-0472">Membrane</keyword>
<dbReference type="Proteomes" id="UP000231701">
    <property type="component" value="Chromosome"/>
</dbReference>
<name>A0A2K8KYV5_MARES</name>
<keyword evidence="1" id="KW-1133">Transmembrane helix</keyword>
<dbReference type="InterPro" id="IPR032809">
    <property type="entry name" value="Put_HupE_UreJ"/>
</dbReference>
<dbReference type="Pfam" id="PF13795">
    <property type="entry name" value="HupE_UreJ_2"/>
    <property type="match status" value="1"/>
</dbReference>
<feature type="chain" id="PRO_5014784724" evidence="2">
    <location>
        <begin position="27"/>
        <end position="382"/>
    </location>
</feature>
<dbReference type="AlphaFoldDB" id="A0A2K8KYV5"/>
<evidence type="ECO:0000313" key="3">
    <source>
        <dbReference type="EMBL" id="ATX80157.1"/>
    </source>
</evidence>
<dbReference type="EMBL" id="CP018799">
    <property type="protein sequence ID" value="ATX80157.1"/>
    <property type="molecule type" value="Genomic_DNA"/>
</dbReference>
<proteinExistence type="predicted"/>
<reference evidence="3 4" key="1">
    <citation type="submission" date="2016-12" db="EMBL/GenBank/DDBJ databases">
        <title>Isolation and genomic insights into novel planktonic Zetaproteobacteria from stratified waters of the Chesapeake Bay.</title>
        <authorList>
            <person name="McAllister S.M."/>
            <person name="Kato S."/>
            <person name="Chan C.S."/>
            <person name="Chiu B.K."/>
            <person name="Field E.K."/>
        </authorList>
    </citation>
    <scope>NUCLEOTIDE SEQUENCE [LARGE SCALE GENOMIC DNA]</scope>
    <source>
        <strain evidence="3 4">CP-5</strain>
    </source>
</reference>
<organism evidence="3 4">
    <name type="scientific">Mariprofundus aestuarium</name>
    <dbReference type="NCBI Taxonomy" id="1921086"/>
    <lineage>
        <taxon>Bacteria</taxon>
        <taxon>Pseudomonadati</taxon>
        <taxon>Pseudomonadota</taxon>
        <taxon>Candidatius Mariprofundia</taxon>
        <taxon>Mariprofundales</taxon>
        <taxon>Mariprofundaceae</taxon>
        <taxon>Mariprofundus</taxon>
    </lineage>
</organism>
<dbReference type="RefSeq" id="WP_198507041.1">
    <property type="nucleotide sequence ID" value="NZ_CP018799.1"/>
</dbReference>
<evidence type="ECO:0000256" key="2">
    <source>
        <dbReference type="SAM" id="SignalP"/>
    </source>
</evidence>
<feature type="signal peptide" evidence="2">
    <location>
        <begin position="1"/>
        <end position="26"/>
    </location>
</feature>
<feature type="transmembrane region" description="Helical" evidence="1">
    <location>
        <begin position="134"/>
        <end position="153"/>
    </location>
</feature>
<keyword evidence="4" id="KW-1185">Reference proteome</keyword>
<accession>A0A2K8KYV5</accession>
<feature type="transmembrane region" description="Helical" evidence="1">
    <location>
        <begin position="102"/>
        <end position="122"/>
    </location>
</feature>
<sequence length="382" mass="42059">MFFKPKLMALVIGVFIAGLLSQVAYAHGMSEADKQAIVDGGNLLYMWIGATHMLSGYDHLAFVFGIIFFLSKFRDIVKYVSAFTIGHSITLIYATFNGVQLNYFLIDAVIALSVCYIAFANIDGFRKYLNINPPNMMLMIVGLGLIHGFGLSTRLQELPLNPDSLLLNIISFNVGIELGQITALALMLLLIAAWRKRHSFKAFSLIANYSLIMAGGLLFLMQMHDFSHDGEKGNVAVAAELTQSNEGNVAGSSAMPQQASSNDSITVIVPARGDIEYKIIVAKDAVLQYAWKTDGDELFYDFHGEPKGDTTGYFKSYEKDTKSSSNGSLSAPFTGTHGWYWKNNTQSPVRVLLEIKGSYLLKQKPAPVLPEETQIPTNHDSL</sequence>
<protein>
    <submittedName>
        <fullName evidence="3">HupE</fullName>
    </submittedName>
</protein>
<feature type="transmembrane region" description="Helical" evidence="1">
    <location>
        <begin position="76"/>
        <end position="96"/>
    </location>
</feature>
<evidence type="ECO:0000256" key="1">
    <source>
        <dbReference type="SAM" id="Phobius"/>
    </source>
</evidence>
<feature type="transmembrane region" description="Helical" evidence="1">
    <location>
        <begin position="202"/>
        <end position="221"/>
    </location>
</feature>
<feature type="transmembrane region" description="Helical" evidence="1">
    <location>
        <begin position="165"/>
        <end position="190"/>
    </location>
</feature>
<keyword evidence="2" id="KW-0732">Signal</keyword>
<feature type="transmembrane region" description="Helical" evidence="1">
    <location>
        <begin position="44"/>
        <end position="69"/>
    </location>
</feature>